<evidence type="ECO:0000313" key="1">
    <source>
        <dbReference type="EMBL" id="AIG42817.1"/>
    </source>
</evidence>
<dbReference type="AlphaFoldDB" id="A0A075SBT5"/>
<name>A0A075SBT5_STRSU</name>
<reference evidence="1 2" key="1">
    <citation type="journal article" date="2014" name="Genome Announc.">
        <title>Whole-Genome Sequence of Streptococcus suis Serotype 4 Reference Strain 6407.</title>
        <authorList>
            <person name="Wang K."/>
            <person name="Chen J."/>
            <person name="Yao H."/>
            <person name="Lu C."/>
        </authorList>
    </citation>
    <scope>NUCLEOTIDE SEQUENCE [LARGE SCALE GENOMIC DNA]</scope>
    <source>
        <strain evidence="1">6407</strain>
    </source>
</reference>
<dbReference type="Proteomes" id="UP000028185">
    <property type="component" value="Chromosome"/>
</dbReference>
<gene>
    <name evidence="1" type="ORF">ID09_01550</name>
</gene>
<dbReference type="HOGENOM" id="CLU_2319010_0_0_9"/>
<organism evidence="1 2">
    <name type="scientific">Streptococcus suis 6407</name>
    <dbReference type="NCBI Taxonomy" id="1214179"/>
    <lineage>
        <taxon>Bacteria</taxon>
        <taxon>Bacillati</taxon>
        <taxon>Bacillota</taxon>
        <taxon>Bacilli</taxon>
        <taxon>Lactobacillales</taxon>
        <taxon>Streptococcaceae</taxon>
        <taxon>Streptococcus</taxon>
    </lineage>
</organism>
<accession>A0A075SBT5</accession>
<protein>
    <submittedName>
        <fullName evidence="1">Uncharacterized protein</fullName>
    </submittedName>
</protein>
<dbReference type="PATRIC" id="fig|1214179.4.peg.282"/>
<dbReference type="EMBL" id="CP008921">
    <property type="protein sequence ID" value="AIG42817.1"/>
    <property type="molecule type" value="Genomic_DNA"/>
</dbReference>
<evidence type="ECO:0000313" key="2">
    <source>
        <dbReference type="Proteomes" id="UP000028185"/>
    </source>
</evidence>
<proteinExistence type="predicted"/>
<sequence>MPLRIYNSKMRLGKKPRTTTQSSCQHLSAVVDWQICSCFALQIWPNQLCRGWEDELFLSWSSSFPLPFLFQKILWAFFPTHHRLCVKIRYSNLKENAYE</sequence>